<sequence length="102" mass="11376">MSTLIFVTYLLQPLPVLQVCKLSQPETLNSGGPSNSYRYRVFVTGIAGREIVRALGLLRSRTMKHHTRSITRQGRNRLRRHNAILLTETPPIADVPAAIGRG</sequence>
<evidence type="ECO:0000256" key="1">
    <source>
        <dbReference type="SAM" id="SignalP"/>
    </source>
</evidence>
<name>A0ABR4A8A5_9LECA</name>
<evidence type="ECO:0008006" key="4">
    <source>
        <dbReference type="Google" id="ProtNLM"/>
    </source>
</evidence>
<reference evidence="2 3" key="1">
    <citation type="submission" date="2024-09" db="EMBL/GenBank/DDBJ databases">
        <title>Rethinking Asexuality: The Enigmatic Case of Functional Sexual Genes in Lepraria (Stereocaulaceae).</title>
        <authorList>
            <person name="Doellman M."/>
            <person name="Sun Y."/>
            <person name="Barcenas-Pena A."/>
            <person name="Lumbsch H.T."/>
            <person name="Grewe F."/>
        </authorList>
    </citation>
    <scope>NUCLEOTIDE SEQUENCE [LARGE SCALE GENOMIC DNA]</scope>
    <source>
        <strain evidence="2 3">Mercado 3170</strain>
    </source>
</reference>
<evidence type="ECO:0000313" key="2">
    <source>
        <dbReference type="EMBL" id="KAL2039563.1"/>
    </source>
</evidence>
<dbReference type="EMBL" id="JBEFKJ010000025">
    <property type="protein sequence ID" value="KAL2039563.1"/>
    <property type="molecule type" value="Genomic_DNA"/>
</dbReference>
<keyword evidence="1" id="KW-0732">Signal</keyword>
<gene>
    <name evidence="2" type="ORF">N7G274_007835</name>
</gene>
<keyword evidence="3" id="KW-1185">Reference proteome</keyword>
<accession>A0ABR4A8A5</accession>
<evidence type="ECO:0000313" key="3">
    <source>
        <dbReference type="Proteomes" id="UP001590950"/>
    </source>
</evidence>
<dbReference type="Proteomes" id="UP001590950">
    <property type="component" value="Unassembled WGS sequence"/>
</dbReference>
<feature type="signal peptide" evidence="1">
    <location>
        <begin position="1"/>
        <end position="18"/>
    </location>
</feature>
<comment type="caution">
    <text evidence="2">The sequence shown here is derived from an EMBL/GenBank/DDBJ whole genome shotgun (WGS) entry which is preliminary data.</text>
</comment>
<organism evidence="2 3">
    <name type="scientific">Stereocaulon virgatum</name>
    <dbReference type="NCBI Taxonomy" id="373712"/>
    <lineage>
        <taxon>Eukaryota</taxon>
        <taxon>Fungi</taxon>
        <taxon>Dikarya</taxon>
        <taxon>Ascomycota</taxon>
        <taxon>Pezizomycotina</taxon>
        <taxon>Lecanoromycetes</taxon>
        <taxon>OSLEUM clade</taxon>
        <taxon>Lecanoromycetidae</taxon>
        <taxon>Lecanorales</taxon>
        <taxon>Lecanorineae</taxon>
        <taxon>Stereocaulaceae</taxon>
        <taxon>Stereocaulon</taxon>
    </lineage>
</organism>
<proteinExistence type="predicted"/>
<protein>
    <recommendedName>
        <fullName evidence="4">Secreted protein</fullName>
    </recommendedName>
</protein>
<feature type="chain" id="PRO_5045241711" description="Secreted protein" evidence="1">
    <location>
        <begin position="19"/>
        <end position="102"/>
    </location>
</feature>